<evidence type="ECO:0000256" key="4">
    <source>
        <dbReference type="ARBA" id="ARBA00022475"/>
    </source>
</evidence>
<keyword evidence="4" id="KW-1003">Cell membrane</keyword>
<dbReference type="InterPro" id="IPR037294">
    <property type="entry name" value="ABC_BtuC-like"/>
</dbReference>
<gene>
    <name evidence="9" type="ORF">HNQ37_000036</name>
</gene>
<dbReference type="PANTHER" id="PTHR30472:SF25">
    <property type="entry name" value="ABC TRANSPORTER PERMEASE PROTEIN MJ0876-RELATED"/>
    <property type="match status" value="1"/>
</dbReference>
<evidence type="ECO:0000256" key="1">
    <source>
        <dbReference type="ARBA" id="ARBA00004651"/>
    </source>
</evidence>
<dbReference type="PANTHER" id="PTHR30472">
    <property type="entry name" value="FERRIC ENTEROBACTIN TRANSPORT SYSTEM PERMEASE PROTEIN"/>
    <property type="match status" value="1"/>
</dbReference>
<evidence type="ECO:0000313" key="10">
    <source>
        <dbReference type="Proteomes" id="UP000562464"/>
    </source>
</evidence>
<comment type="similarity">
    <text evidence="2">Belongs to the binding-protein-dependent transport system permease family. FecCD subfamily.</text>
</comment>
<keyword evidence="5 8" id="KW-0812">Transmembrane</keyword>
<evidence type="ECO:0000313" key="9">
    <source>
        <dbReference type="EMBL" id="MBB5887168.1"/>
    </source>
</evidence>
<feature type="transmembrane region" description="Helical" evidence="8">
    <location>
        <begin position="291"/>
        <end position="312"/>
    </location>
</feature>
<evidence type="ECO:0000256" key="2">
    <source>
        <dbReference type="ARBA" id="ARBA00007935"/>
    </source>
</evidence>
<keyword evidence="7 8" id="KW-0472">Membrane</keyword>
<organism evidence="9 10">
    <name type="scientific">Lactovum miscens</name>
    <dbReference type="NCBI Taxonomy" id="190387"/>
    <lineage>
        <taxon>Bacteria</taxon>
        <taxon>Bacillati</taxon>
        <taxon>Bacillota</taxon>
        <taxon>Bacilli</taxon>
        <taxon>Lactobacillales</taxon>
        <taxon>Streptococcaceae</taxon>
        <taxon>Lactovum</taxon>
    </lineage>
</organism>
<reference evidence="9 10" key="1">
    <citation type="submission" date="2020-08" db="EMBL/GenBank/DDBJ databases">
        <title>Genomic Encyclopedia of Type Strains, Phase IV (KMG-IV): sequencing the most valuable type-strain genomes for metagenomic binning, comparative biology and taxonomic classification.</title>
        <authorList>
            <person name="Goeker M."/>
        </authorList>
    </citation>
    <scope>NUCLEOTIDE SEQUENCE [LARGE SCALE GENOMIC DNA]</scope>
    <source>
        <strain evidence="9 10">DSM 14925</strain>
    </source>
</reference>
<comment type="subcellular location">
    <subcellularLocation>
        <location evidence="1">Cell membrane</location>
        <topology evidence="1">Multi-pass membrane protein</topology>
    </subcellularLocation>
</comment>
<dbReference type="Proteomes" id="UP000562464">
    <property type="component" value="Unassembled WGS sequence"/>
</dbReference>
<dbReference type="InterPro" id="IPR000522">
    <property type="entry name" value="ABC_transptr_permease_BtuC"/>
</dbReference>
<dbReference type="CDD" id="cd06550">
    <property type="entry name" value="TM_ABC_iron-siderophores_like"/>
    <property type="match status" value="1"/>
</dbReference>
<evidence type="ECO:0000256" key="8">
    <source>
        <dbReference type="SAM" id="Phobius"/>
    </source>
</evidence>
<keyword evidence="3" id="KW-0813">Transport</keyword>
<sequence length="316" mass="34206">MAKKRFTLVFFILLLTVLLLSVLFLLLGNKNYSLSEIMSNKIILQLRLPRLLGIYFTAFLLSVSGYLMQIMTHNPIAEMSTLGISGGASFALSLLLTLGLTTNGTLSTLAAAIGAFLVLSIVMILTARTHFHPLKVILVGTSVGLFATSLASALTFSSHRSQAYFLWIVGSFSGLTNMKVLLMAIVSVIFLVLLIFFARPVQMLGLGDEMATSLGVSVNRVRIVIMILVALASGVTVSTVGVISFVGLIAPHIARRFTRSKFWQTIILSALAGTLLLLLADLAARNMFKPYEFPAGSLTMLLGAPFFLWIIAKEAK</sequence>
<dbReference type="Gene3D" id="1.10.3470.10">
    <property type="entry name" value="ABC transporter involved in vitamin B12 uptake, BtuC"/>
    <property type="match status" value="1"/>
</dbReference>
<proteinExistence type="inferred from homology"/>
<feature type="transmembrane region" description="Helical" evidence="8">
    <location>
        <begin position="178"/>
        <end position="198"/>
    </location>
</feature>
<dbReference type="GO" id="GO:0033214">
    <property type="term" value="P:siderophore-iron import into cell"/>
    <property type="evidence" value="ECO:0007669"/>
    <property type="project" value="TreeGrafter"/>
</dbReference>
<feature type="transmembrane region" description="Helical" evidence="8">
    <location>
        <begin position="223"/>
        <end position="250"/>
    </location>
</feature>
<feature type="transmembrane region" description="Helical" evidence="8">
    <location>
        <begin position="137"/>
        <end position="158"/>
    </location>
</feature>
<feature type="transmembrane region" description="Helical" evidence="8">
    <location>
        <begin position="51"/>
        <end position="68"/>
    </location>
</feature>
<feature type="transmembrane region" description="Helical" evidence="8">
    <location>
        <begin position="262"/>
        <end position="284"/>
    </location>
</feature>
<dbReference type="Pfam" id="PF01032">
    <property type="entry name" value="FecCD"/>
    <property type="match status" value="1"/>
</dbReference>
<feature type="transmembrane region" description="Helical" evidence="8">
    <location>
        <begin position="80"/>
        <end position="100"/>
    </location>
</feature>
<feature type="transmembrane region" description="Helical" evidence="8">
    <location>
        <begin position="106"/>
        <end position="125"/>
    </location>
</feature>
<dbReference type="GO" id="GO:0005886">
    <property type="term" value="C:plasma membrane"/>
    <property type="evidence" value="ECO:0007669"/>
    <property type="project" value="UniProtKB-SubCell"/>
</dbReference>
<keyword evidence="10" id="KW-1185">Reference proteome</keyword>
<comment type="caution">
    <text evidence="9">The sequence shown here is derived from an EMBL/GenBank/DDBJ whole genome shotgun (WGS) entry which is preliminary data.</text>
</comment>
<dbReference type="SUPFAM" id="SSF81345">
    <property type="entry name" value="ABC transporter involved in vitamin B12 uptake, BtuC"/>
    <property type="match status" value="1"/>
</dbReference>
<evidence type="ECO:0000256" key="3">
    <source>
        <dbReference type="ARBA" id="ARBA00022448"/>
    </source>
</evidence>
<evidence type="ECO:0000256" key="5">
    <source>
        <dbReference type="ARBA" id="ARBA00022692"/>
    </source>
</evidence>
<accession>A0A841C5Z1</accession>
<dbReference type="RefSeq" id="WP_183538086.1">
    <property type="nucleotide sequence ID" value="NZ_JACHHV010000001.1"/>
</dbReference>
<dbReference type="AlphaFoldDB" id="A0A841C5Z1"/>
<protein>
    <submittedName>
        <fullName evidence="9">Iron complex transport system permease protein</fullName>
    </submittedName>
</protein>
<dbReference type="EMBL" id="JACHHV010000001">
    <property type="protein sequence ID" value="MBB5887168.1"/>
    <property type="molecule type" value="Genomic_DNA"/>
</dbReference>
<keyword evidence="6 8" id="KW-1133">Transmembrane helix</keyword>
<name>A0A841C5Z1_9LACT</name>
<evidence type="ECO:0000256" key="7">
    <source>
        <dbReference type="ARBA" id="ARBA00023136"/>
    </source>
</evidence>
<dbReference type="GO" id="GO:0022857">
    <property type="term" value="F:transmembrane transporter activity"/>
    <property type="evidence" value="ECO:0007669"/>
    <property type="project" value="InterPro"/>
</dbReference>
<evidence type="ECO:0000256" key="6">
    <source>
        <dbReference type="ARBA" id="ARBA00022989"/>
    </source>
</evidence>